<dbReference type="Pfam" id="PF19189">
    <property type="entry name" value="Mtf2"/>
    <property type="match status" value="1"/>
</dbReference>
<accession>A0AAN6ME53</accession>
<gene>
    <name evidence="3" type="ORF">C8A05DRAFT_18926</name>
</gene>
<reference evidence="3" key="1">
    <citation type="journal article" date="2023" name="Mol. Phylogenet. Evol.">
        <title>Genome-scale phylogeny and comparative genomics of the fungal order Sordariales.</title>
        <authorList>
            <person name="Hensen N."/>
            <person name="Bonometti L."/>
            <person name="Westerberg I."/>
            <person name="Brannstrom I.O."/>
            <person name="Guillou S."/>
            <person name="Cros-Aarteil S."/>
            <person name="Calhoun S."/>
            <person name="Haridas S."/>
            <person name="Kuo A."/>
            <person name="Mondo S."/>
            <person name="Pangilinan J."/>
            <person name="Riley R."/>
            <person name="LaButti K."/>
            <person name="Andreopoulos B."/>
            <person name="Lipzen A."/>
            <person name="Chen C."/>
            <person name="Yan M."/>
            <person name="Daum C."/>
            <person name="Ng V."/>
            <person name="Clum A."/>
            <person name="Steindorff A."/>
            <person name="Ohm R.A."/>
            <person name="Martin F."/>
            <person name="Silar P."/>
            <person name="Natvig D.O."/>
            <person name="Lalanne C."/>
            <person name="Gautier V."/>
            <person name="Ament-Velasquez S.L."/>
            <person name="Kruys A."/>
            <person name="Hutchinson M.I."/>
            <person name="Powell A.J."/>
            <person name="Barry K."/>
            <person name="Miller A.N."/>
            <person name="Grigoriev I.V."/>
            <person name="Debuchy R."/>
            <person name="Gladieux P."/>
            <person name="Hiltunen Thoren M."/>
            <person name="Johannesson H."/>
        </authorList>
    </citation>
    <scope>NUCLEOTIDE SEQUENCE</scope>
    <source>
        <strain evidence="3">CBS 103.79</strain>
    </source>
</reference>
<dbReference type="Proteomes" id="UP001303889">
    <property type="component" value="Unassembled WGS sequence"/>
</dbReference>
<evidence type="ECO:0000259" key="2">
    <source>
        <dbReference type="Pfam" id="PF19189"/>
    </source>
</evidence>
<dbReference type="EMBL" id="MU855924">
    <property type="protein sequence ID" value="KAK3898514.1"/>
    <property type="molecule type" value="Genomic_DNA"/>
</dbReference>
<name>A0AAN6ME53_9PEZI</name>
<feature type="domain" description="Mtf2-like C-terminal" evidence="2">
    <location>
        <begin position="232"/>
        <end position="435"/>
    </location>
</feature>
<evidence type="ECO:0000313" key="4">
    <source>
        <dbReference type="Proteomes" id="UP001303889"/>
    </source>
</evidence>
<comment type="caution">
    <text evidence="3">The sequence shown here is derived from an EMBL/GenBank/DDBJ whole genome shotgun (WGS) entry which is preliminary data.</text>
</comment>
<dbReference type="AlphaFoldDB" id="A0AAN6ME53"/>
<feature type="region of interest" description="Disordered" evidence="1">
    <location>
        <begin position="28"/>
        <end position="69"/>
    </location>
</feature>
<dbReference type="GO" id="GO:0005739">
    <property type="term" value="C:mitochondrion"/>
    <property type="evidence" value="ECO:0007669"/>
    <property type="project" value="InterPro"/>
</dbReference>
<dbReference type="InterPro" id="IPR043837">
    <property type="entry name" value="Mtf2-like_C"/>
</dbReference>
<keyword evidence="4" id="KW-1185">Reference proteome</keyword>
<evidence type="ECO:0000313" key="3">
    <source>
        <dbReference type="EMBL" id="KAK3898514.1"/>
    </source>
</evidence>
<sequence>MSSLLPFLYQTRTLQRLSRAALTTPEFRALMHSDRKRRPPPRPRIPGDARSGGPSIPFELPAEYDNPDEAPRVGKVVGPGGVRSTITPTEQEVFGRIFDEIATRHAVPAPAGPSPAHGTTGPNIVRDTVKVIMQDAVDSHTGAPRQLHSGFDPLHPLQEAAVSADWEKILLRFPPKLRASAFQALIAVEGGQASRSTQARHLTSDPKAVDDIKDALEPLSGSMQDEVLRAPLRTRIQKKMVRCKTDHDLWYVLETDVFPLVAQFGIAQGQGHDNLSPADGEPQEAKLPLHIYGPLYPSLLHTALRLFNREFASLSPYAMQILPRIKELGPASYVLGVSTPFFNELANIMWLRLGNPGPVFDLLEEMRAAGLSFDNNTAGLIGSISKFVEDAEAGKSGPFMREIMSLPEFKHGLKPRVKHWRWATKESIRERSMTELAQEGPPMPVAGEMGFM</sequence>
<dbReference type="PANTHER" id="PTHR39468">
    <property type="entry name" value="CHROMOSOME 7, WHOLE GENOME SHOTGUN SEQUENCE"/>
    <property type="match status" value="1"/>
</dbReference>
<proteinExistence type="predicted"/>
<dbReference type="PANTHER" id="PTHR39468:SF1">
    <property type="entry name" value="MTF2-LIKE C-TERMINAL DOMAIN-CONTAINING PROTEIN"/>
    <property type="match status" value="1"/>
</dbReference>
<evidence type="ECO:0000256" key="1">
    <source>
        <dbReference type="SAM" id="MobiDB-lite"/>
    </source>
</evidence>
<organism evidence="3 4">
    <name type="scientific">Staphylotrichum tortipilum</name>
    <dbReference type="NCBI Taxonomy" id="2831512"/>
    <lineage>
        <taxon>Eukaryota</taxon>
        <taxon>Fungi</taxon>
        <taxon>Dikarya</taxon>
        <taxon>Ascomycota</taxon>
        <taxon>Pezizomycotina</taxon>
        <taxon>Sordariomycetes</taxon>
        <taxon>Sordariomycetidae</taxon>
        <taxon>Sordariales</taxon>
        <taxon>Chaetomiaceae</taxon>
        <taxon>Staphylotrichum</taxon>
    </lineage>
</organism>
<dbReference type="InterPro" id="IPR040009">
    <property type="entry name" value="Mtf2/C5D6.12-like"/>
</dbReference>
<reference evidence="3" key="2">
    <citation type="submission" date="2023-05" db="EMBL/GenBank/DDBJ databases">
        <authorList>
            <consortium name="Lawrence Berkeley National Laboratory"/>
            <person name="Steindorff A."/>
            <person name="Hensen N."/>
            <person name="Bonometti L."/>
            <person name="Westerberg I."/>
            <person name="Brannstrom I.O."/>
            <person name="Guillou S."/>
            <person name="Cros-Aarteil S."/>
            <person name="Calhoun S."/>
            <person name="Haridas S."/>
            <person name="Kuo A."/>
            <person name="Mondo S."/>
            <person name="Pangilinan J."/>
            <person name="Riley R."/>
            <person name="Labutti K."/>
            <person name="Andreopoulos B."/>
            <person name="Lipzen A."/>
            <person name="Chen C."/>
            <person name="Yanf M."/>
            <person name="Daum C."/>
            <person name="Ng V."/>
            <person name="Clum A."/>
            <person name="Ohm R."/>
            <person name="Martin F."/>
            <person name="Silar P."/>
            <person name="Natvig D."/>
            <person name="Lalanne C."/>
            <person name="Gautier V."/>
            <person name="Ament-Velasquez S.L."/>
            <person name="Kruys A."/>
            <person name="Hutchinson M.I."/>
            <person name="Powell A.J."/>
            <person name="Barry K."/>
            <person name="Miller A.N."/>
            <person name="Grigoriev I.V."/>
            <person name="Debuchy R."/>
            <person name="Gladieux P."/>
            <person name="Thoren M.H."/>
            <person name="Johannesson H."/>
        </authorList>
    </citation>
    <scope>NUCLEOTIDE SEQUENCE</scope>
    <source>
        <strain evidence="3">CBS 103.79</strain>
    </source>
</reference>
<protein>
    <recommendedName>
        <fullName evidence="2">Mtf2-like C-terminal domain-containing protein</fullName>
    </recommendedName>
</protein>